<reference evidence="1" key="1">
    <citation type="submission" date="2016-12" db="EMBL/GenBank/DDBJ databases">
        <title>The genomes of Aspergillus section Nigri reveals drivers in fungal speciation.</title>
        <authorList>
            <consortium name="DOE Joint Genome Institute"/>
            <person name="Vesth T.C."/>
            <person name="Nybo J."/>
            <person name="Theobald S."/>
            <person name="Brandl J."/>
            <person name="Frisvad J.C."/>
            <person name="Nielsen K.F."/>
            <person name="Lyhne E.K."/>
            <person name="Kogle M.E."/>
            <person name="Kuo A."/>
            <person name="Riley R."/>
            <person name="Clum A."/>
            <person name="Nolan M."/>
            <person name="Lipzen A."/>
            <person name="Salamov A."/>
            <person name="Henrissat B."/>
            <person name="Wiebenga A."/>
            <person name="De vries R.P."/>
            <person name="Grigoriev I.V."/>
            <person name="Mortensen U.H."/>
            <person name="Andersen M.R."/>
            <person name="Baker S.E."/>
        </authorList>
    </citation>
    <scope>NUCLEOTIDE SEQUENCE</scope>
    <source>
        <strain evidence="1">CBS 122712</strain>
    </source>
</reference>
<dbReference type="AlphaFoldDB" id="A0A317W3J4"/>
<protein>
    <submittedName>
        <fullName evidence="1">Uncharacterized protein</fullName>
    </submittedName>
</protein>
<accession>A0A317W3J4</accession>
<dbReference type="GeneID" id="37048570"/>
<comment type="caution">
    <text evidence="1">The sequence shown here is derived from an EMBL/GenBank/DDBJ whole genome shotgun (WGS) entry which is preliminary data.</text>
</comment>
<dbReference type="Proteomes" id="UP000246171">
    <property type="component" value="Unassembled WGS sequence"/>
</dbReference>
<name>A0A317W3J4_ASPEC</name>
<dbReference type="RefSeq" id="XP_025391009.1">
    <property type="nucleotide sequence ID" value="XM_025526608.1"/>
</dbReference>
<keyword evidence="2" id="KW-1185">Reference proteome</keyword>
<gene>
    <name evidence="1" type="ORF">BO83DRAFT_197162</name>
</gene>
<dbReference type="VEuPathDB" id="FungiDB:BO83DRAFT_197162"/>
<evidence type="ECO:0000313" key="2">
    <source>
        <dbReference type="Proteomes" id="UP000246171"/>
    </source>
</evidence>
<proteinExistence type="predicted"/>
<organism evidence="1 2">
    <name type="scientific">Aspergillus eucalypticola (strain CBS 122712 / IBT 29274)</name>
    <dbReference type="NCBI Taxonomy" id="1448314"/>
    <lineage>
        <taxon>Eukaryota</taxon>
        <taxon>Fungi</taxon>
        <taxon>Dikarya</taxon>
        <taxon>Ascomycota</taxon>
        <taxon>Pezizomycotina</taxon>
        <taxon>Eurotiomycetes</taxon>
        <taxon>Eurotiomycetidae</taxon>
        <taxon>Eurotiales</taxon>
        <taxon>Aspergillaceae</taxon>
        <taxon>Aspergillus</taxon>
        <taxon>Aspergillus subgen. Circumdati</taxon>
    </lineage>
</organism>
<evidence type="ECO:0000313" key="1">
    <source>
        <dbReference type="EMBL" id="PWY79862.1"/>
    </source>
</evidence>
<sequence>MTFALRGDHVSTAGHTFASLRGTALPMPRCALHRVCPHYLTSSESEYPALLRKTCFQTRFSTADTGECPTNRPTAAKILPSFIETRIECDNTHILVFTRSLTAPHR</sequence>
<dbReference type="EMBL" id="MSFU01000005">
    <property type="protein sequence ID" value="PWY79862.1"/>
    <property type="molecule type" value="Genomic_DNA"/>
</dbReference>